<dbReference type="PROSITE" id="PS00591">
    <property type="entry name" value="GH10_1"/>
    <property type="match status" value="1"/>
</dbReference>
<dbReference type="InterPro" id="IPR000254">
    <property type="entry name" value="CBD"/>
</dbReference>
<evidence type="ECO:0000256" key="10">
    <source>
        <dbReference type="SAM" id="SignalP"/>
    </source>
</evidence>
<keyword evidence="3 8" id="KW-0378">Hydrolase</keyword>
<evidence type="ECO:0000256" key="6">
    <source>
        <dbReference type="ARBA" id="ARBA00023326"/>
    </source>
</evidence>
<evidence type="ECO:0000259" key="12">
    <source>
        <dbReference type="PROSITE" id="PS51760"/>
    </source>
</evidence>
<evidence type="ECO:0000256" key="5">
    <source>
        <dbReference type="ARBA" id="ARBA00023295"/>
    </source>
</evidence>
<evidence type="ECO:0000259" key="11">
    <source>
        <dbReference type="PROSITE" id="PS51164"/>
    </source>
</evidence>
<dbReference type="SMART" id="SM00236">
    <property type="entry name" value="fCBD"/>
    <property type="match status" value="1"/>
</dbReference>
<dbReference type="Proteomes" id="UP000054248">
    <property type="component" value="Unassembled WGS sequence"/>
</dbReference>
<dbReference type="OrthoDB" id="3055998at2759"/>
<evidence type="ECO:0000313" key="14">
    <source>
        <dbReference type="Proteomes" id="UP000054248"/>
    </source>
</evidence>
<dbReference type="SUPFAM" id="SSF57180">
    <property type="entry name" value="Cellulose-binding domain"/>
    <property type="match status" value="1"/>
</dbReference>
<keyword evidence="4 8" id="KW-0119">Carbohydrate metabolism</keyword>
<dbReference type="InterPro" id="IPR017853">
    <property type="entry name" value="GH"/>
</dbReference>
<dbReference type="SMART" id="SM00633">
    <property type="entry name" value="Glyco_10"/>
    <property type="match status" value="1"/>
</dbReference>
<comment type="catalytic activity">
    <reaction evidence="8">
        <text>Endohydrolysis of (1-&gt;4)-beta-D-xylosidic linkages in xylans.</text>
        <dbReference type="EC" id="3.2.1.8"/>
    </reaction>
</comment>
<dbReference type="PROSITE" id="PS51760">
    <property type="entry name" value="GH10_2"/>
    <property type="match status" value="1"/>
</dbReference>
<evidence type="ECO:0000256" key="9">
    <source>
        <dbReference type="SAM" id="MobiDB-lite"/>
    </source>
</evidence>
<feature type="region of interest" description="Disordered" evidence="9">
    <location>
        <begin position="68"/>
        <end position="88"/>
    </location>
</feature>
<dbReference type="STRING" id="1051891.A0A0C3QRC6"/>
<feature type="compositionally biased region" description="Low complexity" evidence="9">
    <location>
        <begin position="68"/>
        <end position="80"/>
    </location>
</feature>
<dbReference type="AlphaFoldDB" id="A0A0C3QRC6"/>
<dbReference type="Pfam" id="PF00734">
    <property type="entry name" value="CBM_1"/>
    <property type="match status" value="1"/>
</dbReference>
<protein>
    <recommendedName>
        <fullName evidence="8">Beta-xylanase</fullName>
        <ecNumber evidence="8">3.2.1.8</ecNumber>
    </recommendedName>
</protein>
<feature type="active site" description="Nucleophile" evidence="7">
    <location>
        <position position="336"/>
    </location>
</feature>
<dbReference type="InterPro" id="IPR035971">
    <property type="entry name" value="CBD_sf"/>
</dbReference>
<feature type="signal peptide" evidence="10">
    <location>
        <begin position="1"/>
        <end position="25"/>
    </location>
</feature>
<dbReference type="HOGENOM" id="CLU_020161_2_1_1"/>
<reference evidence="14" key="2">
    <citation type="submission" date="2015-01" db="EMBL/GenBank/DDBJ databases">
        <title>Evolutionary Origins and Diversification of the Mycorrhizal Mutualists.</title>
        <authorList>
            <consortium name="DOE Joint Genome Institute"/>
            <consortium name="Mycorrhizal Genomics Consortium"/>
            <person name="Kohler A."/>
            <person name="Kuo A."/>
            <person name="Nagy L.G."/>
            <person name="Floudas D."/>
            <person name="Copeland A."/>
            <person name="Barry K.W."/>
            <person name="Cichocki N."/>
            <person name="Veneault-Fourrey C."/>
            <person name="LaButti K."/>
            <person name="Lindquist E.A."/>
            <person name="Lipzen A."/>
            <person name="Lundell T."/>
            <person name="Morin E."/>
            <person name="Murat C."/>
            <person name="Riley R."/>
            <person name="Ohm R."/>
            <person name="Sun H."/>
            <person name="Tunlid A."/>
            <person name="Henrissat B."/>
            <person name="Grigoriev I.V."/>
            <person name="Hibbett D.S."/>
            <person name="Martin F."/>
        </authorList>
    </citation>
    <scope>NUCLEOTIDE SEQUENCE [LARGE SCALE GENOMIC DNA]</scope>
    <source>
        <strain evidence="14">MUT 4182</strain>
    </source>
</reference>
<evidence type="ECO:0000256" key="1">
    <source>
        <dbReference type="ARBA" id="ARBA00007495"/>
    </source>
</evidence>
<dbReference type="GO" id="GO:0005576">
    <property type="term" value="C:extracellular region"/>
    <property type="evidence" value="ECO:0007669"/>
    <property type="project" value="InterPro"/>
</dbReference>
<feature type="domain" description="CBM1" evidence="11">
    <location>
        <begin position="24"/>
        <end position="60"/>
    </location>
</feature>
<dbReference type="EC" id="3.2.1.8" evidence="8"/>
<dbReference type="InterPro" id="IPR044846">
    <property type="entry name" value="GH10"/>
</dbReference>
<sequence length="399" mass="42353">MPFHSKTYLLTAIFYLALSASVVSAVVEWGQCGGTGYTGPTTCDTGLICGYINDWFSQCQKPTTLGSTITSSTSSPSTTASGGGPPPSLDAHVKERGLKYWGVVVDPDCLSNSQCSLIVKAVFGSVTPGNSMKWDATEPSQASFSFSQSDSFMNWAIANNKLIRGHVLVWHSQLPAWVSSISSAPVLTSVIQNHVTTLVTRYKGKIYNWDVCYEVLNEDGSMRSSVFYNVLGTNFINIAFAAARAADPAPKLYIVDYNMERVNAKTQGMVALVQSLVAQGVPIDGIGLEGKWTNHVKVSRTKILVGLGHLSAGGAGGLQAALALLGTAASELAITELDISGAAAADYVTVLKACLSVRKCIGITSAGVSDAQGWLSTTNSRLFDNQYRPKPAYNALLKV</sequence>
<dbReference type="InterPro" id="IPR031158">
    <property type="entry name" value="GH10_AS"/>
</dbReference>
<evidence type="ECO:0000256" key="7">
    <source>
        <dbReference type="PROSITE-ProRule" id="PRU10061"/>
    </source>
</evidence>
<reference evidence="13 14" key="1">
    <citation type="submission" date="2014-04" db="EMBL/GenBank/DDBJ databases">
        <authorList>
            <consortium name="DOE Joint Genome Institute"/>
            <person name="Kuo A."/>
            <person name="Girlanda M."/>
            <person name="Perotto S."/>
            <person name="Kohler A."/>
            <person name="Nagy L.G."/>
            <person name="Floudas D."/>
            <person name="Copeland A."/>
            <person name="Barry K.W."/>
            <person name="Cichocki N."/>
            <person name="Veneault-Fourrey C."/>
            <person name="LaButti K."/>
            <person name="Lindquist E.A."/>
            <person name="Lipzen A."/>
            <person name="Lundell T."/>
            <person name="Morin E."/>
            <person name="Murat C."/>
            <person name="Sun H."/>
            <person name="Tunlid A."/>
            <person name="Henrissat B."/>
            <person name="Grigoriev I.V."/>
            <person name="Hibbett D.S."/>
            <person name="Martin F."/>
            <person name="Nordberg H.P."/>
            <person name="Cantor M.N."/>
            <person name="Hua S.X."/>
        </authorList>
    </citation>
    <scope>NUCLEOTIDE SEQUENCE [LARGE SCALE GENOMIC DNA]</scope>
    <source>
        <strain evidence="13 14">MUT 4182</strain>
    </source>
</reference>
<feature type="chain" id="PRO_5002180805" description="Beta-xylanase" evidence="10">
    <location>
        <begin position="26"/>
        <end position="399"/>
    </location>
</feature>
<keyword evidence="5 8" id="KW-0326">Glycosidase</keyword>
<keyword evidence="2 10" id="KW-0732">Signal</keyword>
<gene>
    <name evidence="13" type="ORF">M407DRAFT_68210</name>
</gene>
<dbReference type="PANTHER" id="PTHR31490:SF76">
    <property type="entry name" value="ENDO-1,4-BETA-XYLANASE C"/>
    <property type="match status" value="1"/>
</dbReference>
<evidence type="ECO:0000256" key="3">
    <source>
        <dbReference type="ARBA" id="ARBA00022801"/>
    </source>
</evidence>
<dbReference type="GO" id="GO:0031176">
    <property type="term" value="F:endo-1,4-beta-xylanase activity"/>
    <property type="evidence" value="ECO:0007669"/>
    <property type="project" value="UniProtKB-EC"/>
</dbReference>
<dbReference type="PANTHER" id="PTHR31490">
    <property type="entry name" value="GLYCOSYL HYDROLASE"/>
    <property type="match status" value="1"/>
</dbReference>
<dbReference type="PRINTS" id="PR00134">
    <property type="entry name" value="GLHYDRLASE10"/>
</dbReference>
<evidence type="ECO:0000256" key="8">
    <source>
        <dbReference type="RuleBase" id="RU361174"/>
    </source>
</evidence>
<evidence type="ECO:0000256" key="2">
    <source>
        <dbReference type="ARBA" id="ARBA00022729"/>
    </source>
</evidence>
<keyword evidence="14" id="KW-1185">Reference proteome</keyword>
<dbReference type="GO" id="GO:0000272">
    <property type="term" value="P:polysaccharide catabolic process"/>
    <property type="evidence" value="ECO:0007669"/>
    <property type="project" value="UniProtKB-KW"/>
</dbReference>
<dbReference type="Gene3D" id="3.20.20.80">
    <property type="entry name" value="Glycosidases"/>
    <property type="match status" value="1"/>
</dbReference>
<name>A0A0C3QRC6_9AGAM</name>
<comment type="similarity">
    <text evidence="1 8">Belongs to the glycosyl hydrolase 10 (cellulase F) family.</text>
</comment>
<dbReference type="SUPFAM" id="SSF51445">
    <property type="entry name" value="(Trans)glycosidases"/>
    <property type="match status" value="1"/>
</dbReference>
<organism evidence="13 14">
    <name type="scientific">Tulasnella calospora MUT 4182</name>
    <dbReference type="NCBI Taxonomy" id="1051891"/>
    <lineage>
        <taxon>Eukaryota</taxon>
        <taxon>Fungi</taxon>
        <taxon>Dikarya</taxon>
        <taxon>Basidiomycota</taxon>
        <taxon>Agaricomycotina</taxon>
        <taxon>Agaricomycetes</taxon>
        <taxon>Cantharellales</taxon>
        <taxon>Tulasnellaceae</taxon>
        <taxon>Tulasnella</taxon>
    </lineage>
</organism>
<dbReference type="PROSITE" id="PS51164">
    <property type="entry name" value="CBM1_2"/>
    <property type="match status" value="1"/>
</dbReference>
<dbReference type="InterPro" id="IPR001000">
    <property type="entry name" value="GH10_dom"/>
</dbReference>
<feature type="domain" description="GH10" evidence="12">
    <location>
        <begin position="111"/>
        <end position="399"/>
    </location>
</feature>
<dbReference type="PROSITE" id="PS00562">
    <property type="entry name" value="CBM1_1"/>
    <property type="match status" value="1"/>
</dbReference>
<accession>A0A0C3QRC6</accession>
<evidence type="ECO:0000256" key="4">
    <source>
        <dbReference type="ARBA" id="ARBA00023277"/>
    </source>
</evidence>
<dbReference type="Pfam" id="PF00331">
    <property type="entry name" value="Glyco_hydro_10"/>
    <property type="match status" value="1"/>
</dbReference>
<evidence type="ECO:0000313" key="13">
    <source>
        <dbReference type="EMBL" id="KIO31246.1"/>
    </source>
</evidence>
<dbReference type="EMBL" id="KN822965">
    <property type="protein sequence ID" value="KIO31246.1"/>
    <property type="molecule type" value="Genomic_DNA"/>
</dbReference>
<keyword evidence="6 8" id="KW-0624">Polysaccharide degradation</keyword>
<proteinExistence type="inferred from homology"/>
<dbReference type="GO" id="GO:0030248">
    <property type="term" value="F:cellulose binding"/>
    <property type="evidence" value="ECO:0007669"/>
    <property type="project" value="InterPro"/>
</dbReference>